<dbReference type="PROSITE" id="PS51257">
    <property type="entry name" value="PROKAR_LIPOPROTEIN"/>
    <property type="match status" value="1"/>
</dbReference>
<feature type="domain" description="Solute-binding protein family 5" evidence="1">
    <location>
        <begin position="91"/>
        <end position="424"/>
    </location>
</feature>
<evidence type="ECO:0000313" key="2">
    <source>
        <dbReference type="EMBL" id="MFC3509673.1"/>
    </source>
</evidence>
<dbReference type="SUPFAM" id="SSF53850">
    <property type="entry name" value="Periplasmic binding protein-like II"/>
    <property type="match status" value="1"/>
</dbReference>
<dbReference type="Proteomes" id="UP001595764">
    <property type="component" value="Unassembled WGS sequence"/>
</dbReference>
<reference evidence="3" key="1">
    <citation type="journal article" date="2019" name="Int. J. Syst. Evol. Microbiol.">
        <title>The Global Catalogue of Microorganisms (GCM) 10K type strain sequencing project: providing services to taxonomists for standard genome sequencing and annotation.</title>
        <authorList>
            <consortium name="The Broad Institute Genomics Platform"/>
            <consortium name="The Broad Institute Genome Sequencing Center for Infectious Disease"/>
            <person name="Wu L."/>
            <person name="Ma J."/>
        </authorList>
    </citation>
    <scope>NUCLEOTIDE SEQUENCE [LARGE SCALE GENOMIC DNA]</scope>
    <source>
        <strain evidence="3">CGMCC 4.7682</strain>
    </source>
</reference>
<name>A0ABV7Q8T0_9PSEU</name>
<dbReference type="PANTHER" id="PTHR30290">
    <property type="entry name" value="PERIPLASMIC BINDING COMPONENT OF ABC TRANSPORTER"/>
    <property type="match status" value="1"/>
</dbReference>
<organism evidence="2 3">
    <name type="scientific">Amycolatopsis halotolerans</name>
    <dbReference type="NCBI Taxonomy" id="330083"/>
    <lineage>
        <taxon>Bacteria</taxon>
        <taxon>Bacillati</taxon>
        <taxon>Actinomycetota</taxon>
        <taxon>Actinomycetes</taxon>
        <taxon>Pseudonocardiales</taxon>
        <taxon>Pseudonocardiaceae</taxon>
        <taxon>Amycolatopsis</taxon>
    </lineage>
</organism>
<evidence type="ECO:0000313" key="3">
    <source>
        <dbReference type="Proteomes" id="UP001595764"/>
    </source>
</evidence>
<keyword evidence="3" id="KW-1185">Reference proteome</keyword>
<sequence>MPHPVRSKILAGASVLTLAACSAGGSTRGADDAARDRGGAGGTLSVAINSATVPIPDSPATQGAEGIRWVSGQIYDALTAFDLDQADTAPTPHPSLAASWTVSPDKRTWTFRLKTGVKFHDGTAFDSSAVLFELDRLTKPGSPFFSESLSTAAKFQTQTIASYRAPDPATVEITTRQPDSLLLWDLAGIYFPSPAAVRKYGNRDYPGHATGTGPFKVRSYTQDTLDLVANKDYWQGPPKLDGLRIRAMADPSSRLAALEAGDVNWIETPPPDAVPRLKSQGDAIRTHPYPHTMVLYLNLAKAPFTDPKVREALQYAIDRKSLCSGLLDGLCLPASQAAYEGNPWYDKSLGEKYHYDPAKAKALLREAGHSSGLSIKVAIPTGGSGTMWPQPMTQVLQANLKDVGIDMQLVPLESNLLLTIGRAGFTGPNQQYDALYNSMSWAAPFLADRFSSDRVPPAGCCNVMGYRNPAVDQAFAAVSAEFDPAKQAALMAKALGLAAADSPMTFVVHDLDLQALAPSVRGFVQPQSWYFDVRNVWVKPA</sequence>
<evidence type="ECO:0000259" key="1">
    <source>
        <dbReference type="Pfam" id="PF00496"/>
    </source>
</evidence>
<dbReference type="InterPro" id="IPR039424">
    <property type="entry name" value="SBP_5"/>
</dbReference>
<dbReference type="Pfam" id="PF00496">
    <property type="entry name" value="SBP_bac_5"/>
    <property type="match status" value="1"/>
</dbReference>
<dbReference type="Gene3D" id="3.40.190.10">
    <property type="entry name" value="Periplasmic binding protein-like II"/>
    <property type="match status" value="1"/>
</dbReference>
<gene>
    <name evidence="2" type="ORF">ACFORO_05825</name>
</gene>
<dbReference type="PANTHER" id="PTHR30290:SF83">
    <property type="entry name" value="ABC TRANSPORTER SUBSTRATE-BINDING PROTEIN"/>
    <property type="match status" value="1"/>
</dbReference>
<accession>A0ABV7Q8T0</accession>
<dbReference type="Gene3D" id="3.10.105.10">
    <property type="entry name" value="Dipeptide-binding Protein, Domain 3"/>
    <property type="match status" value="1"/>
</dbReference>
<dbReference type="RefSeq" id="WP_377867689.1">
    <property type="nucleotide sequence ID" value="NZ_JBHMAY010000001.1"/>
</dbReference>
<proteinExistence type="predicted"/>
<dbReference type="InterPro" id="IPR000914">
    <property type="entry name" value="SBP_5_dom"/>
</dbReference>
<comment type="caution">
    <text evidence="2">The sequence shown here is derived from an EMBL/GenBank/DDBJ whole genome shotgun (WGS) entry which is preliminary data.</text>
</comment>
<dbReference type="InterPro" id="IPR030678">
    <property type="entry name" value="Peptide/Ni-bd"/>
</dbReference>
<dbReference type="EMBL" id="JBHRWI010000006">
    <property type="protein sequence ID" value="MFC3509673.1"/>
    <property type="molecule type" value="Genomic_DNA"/>
</dbReference>
<dbReference type="PIRSF" id="PIRSF002741">
    <property type="entry name" value="MppA"/>
    <property type="match status" value="1"/>
</dbReference>
<protein>
    <submittedName>
        <fullName evidence="2">ABC transporter substrate-binding protein</fullName>
    </submittedName>
</protein>
<dbReference type="Gene3D" id="3.90.76.10">
    <property type="entry name" value="Dipeptide-binding Protein, Domain 1"/>
    <property type="match status" value="1"/>
</dbReference>